<dbReference type="EC" id="2.7.13.3" evidence="2"/>
<dbReference type="PANTHER" id="PTHR43547:SF2">
    <property type="entry name" value="HYBRID SIGNAL TRANSDUCTION HISTIDINE KINASE C"/>
    <property type="match status" value="1"/>
</dbReference>
<proteinExistence type="predicted"/>
<keyword evidence="3" id="KW-0597">Phosphoprotein</keyword>
<dbReference type="PANTHER" id="PTHR43547">
    <property type="entry name" value="TWO-COMPONENT HISTIDINE KINASE"/>
    <property type="match status" value="1"/>
</dbReference>
<dbReference type="Gene3D" id="3.30.565.10">
    <property type="entry name" value="Histidine kinase-like ATPase, C-terminal domain"/>
    <property type="match status" value="1"/>
</dbReference>
<feature type="domain" description="Histidine kinase" evidence="4">
    <location>
        <begin position="1"/>
        <end position="124"/>
    </location>
</feature>
<dbReference type="Proteomes" id="UP000231195">
    <property type="component" value="Unassembled WGS sequence"/>
</dbReference>
<gene>
    <name evidence="5" type="ORF">CO179_03405</name>
</gene>
<dbReference type="InterPro" id="IPR003594">
    <property type="entry name" value="HATPase_dom"/>
</dbReference>
<name>A0A2M7X1S4_UNCKA</name>
<organism evidence="5 6">
    <name type="scientific">candidate division WWE3 bacterium CG_4_9_14_3_um_filter_39_7</name>
    <dbReference type="NCBI Taxonomy" id="1975080"/>
    <lineage>
        <taxon>Bacteria</taxon>
        <taxon>Katanobacteria</taxon>
    </lineage>
</organism>
<accession>A0A2M7X1S4</accession>
<dbReference type="Pfam" id="PF02518">
    <property type="entry name" value="HATPase_c"/>
    <property type="match status" value="1"/>
</dbReference>
<dbReference type="GO" id="GO:0000155">
    <property type="term" value="F:phosphorelay sensor kinase activity"/>
    <property type="evidence" value="ECO:0007669"/>
    <property type="project" value="TreeGrafter"/>
</dbReference>
<dbReference type="InterPro" id="IPR005467">
    <property type="entry name" value="His_kinase_dom"/>
</dbReference>
<sequence length="124" mass="14071">MERVLDLQQTAEDKGLSLVFTPPDKEILVEADSIRIAEVVNNLISNAIKYTDKGGITVETHEDKTKNLVYTSIRDTSRGIPKESLPHMFEKFFRVKAKLEQEAKGTGLGLYISKSIVELTRWNY</sequence>
<dbReference type="SMART" id="SM00387">
    <property type="entry name" value="HATPase_c"/>
    <property type="match status" value="1"/>
</dbReference>
<dbReference type="InterPro" id="IPR004358">
    <property type="entry name" value="Sig_transdc_His_kin-like_C"/>
</dbReference>
<dbReference type="PRINTS" id="PR00344">
    <property type="entry name" value="BCTRLSENSOR"/>
</dbReference>
<evidence type="ECO:0000313" key="5">
    <source>
        <dbReference type="EMBL" id="PJA40088.1"/>
    </source>
</evidence>
<dbReference type="InterPro" id="IPR036890">
    <property type="entry name" value="HATPase_C_sf"/>
</dbReference>
<dbReference type="SUPFAM" id="SSF55874">
    <property type="entry name" value="ATPase domain of HSP90 chaperone/DNA topoisomerase II/histidine kinase"/>
    <property type="match status" value="1"/>
</dbReference>
<evidence type="ECO:0000256" key="2">
    <source>
        <dbReference type="ARBA" id="ARBA00012438"/>
    </source>
</evidence>
<dbReference type="AlphaFoldDB" id="A0A2M7X1S4"/>
<comment type="catalytic activity">
    <reaction evidence="1">
        <text>ATP + protein L-histidine = ADP + protein N-phospho-L-histidine.</text>
        <dbReference type="EC" id="2.7.13.3"/>
    </reaction>
</comment>
<evidence type="ECO:0000256" key="3">
    <source>
        <dbReference type="ARBA" id="ARBA00022553"/>
    </source>
</evidence>
<evidence type="ECO:0000313" key="6">
    <source>
        <dbReference type="Proteomes" id="UP000231195"/>
    </source>
</evidence>
<protein>
    <recommendedName>
        <fullName evidence="2">histidine kinase</fullName>
        <ecNumber evidence="2">2.7.13.3</ecNumber>
    </recommendedName>
</protein>
<dbReference type="PROSITE" id="PS50109">
    <property type="entry name" value="HIS_KIN"/>
    <property type="match status" value="1"/>
</dbReference>
<evidence type="ECO:0000256" key="1">
    <source>
        <dbReference type="ARBA" id="ARBA00000085"/>
    </source>
</evidence>
<reference evidence="6" key="1">
    <citation type="submission" date="2017-09" db="EMBL/GenBank/DDBJ databases">
        <title>Depth-based differentiation of microbial function through sediment-hosted aquifers and enrichment of novel symbionts in the deep terrestrial subsurface.</title>
        <authorList>
            <person name="Probst A.J."/>
            <person name="Ladd B."/>
            <person name="Jarett J.K."/>
            <person name="Geller-Mcgrath D.E."/>
            <person name="Sieber C.M.K."/>
            <person name="Emerson J.B."/>
            <person name="Anantharaman K."/>
            <person name="Thomas B.C."/>
            <person name="Malmstrom R."/>
            <person name="Stieglmeier M."/>
            <person name="Klingl A."/>
            <person name="Woyke T."/>
            <person name="Ryan C.M."/>
            <person name="Banfield J.F."/>
        </authorList>
    </citation>
    <scope>NUCLEOTIDE SEQUENCE [LARGE SCALE GENOMIC DNA]</scope>
</reference>
<dbReference type="EMBL" id="PFWZ01000113">
    <property type="protein sequence ID" value="PJA40088.1"/>
    <property type="molecule type" value="Genomic_DNA"/>
</dbReference>
<evidence type="ECO:0000259" key="4">
    <source>
        <dbReference type="PROSITE" id="PS50109"/>
    </source>
</evidence>
<comment type="caution">
    <text evidence="5">The sequence shown here is derived from an EMBL/GenBank/DDBJ whole genome shotgun (WGS) entry which is preliminary data.</text>
</comment>